<dbReference type="PROSITE" id="PS50110">
    <property type="entry name" value="RESPONSE_REGULATORY"/>
    <property type="match status" value="1"/>
</dbReference>
<evidence type="ECO:0000313" key="11">
    <source>
        <dbReference type="EMBL" id="MBA9026402.1"/>
    </source>
</evidence>
<evidence type="ECO:0000256" key="3">
    <source>
        <dbReference type="ARBA" id="ARBA00022553"/>
    </source>
</evidence>
<dbReference type="Pfam" id="PF12833">
    <property type="entry name" value="HTH_18"/>
    <property type="match status" value="1"/>
</dbReference>
<dbReference type="InterPro" id="IPR001789">
    <property type="entry name" value="Sig_transdc_resp-reg_receiver"/>
</dbReference>
<comment type="caution">
    <text evidence="11">The sequence shown here is derived from an EMBL/GenBank/DDBJ whole genome shotgun (WGS) entry which is preliminary data.</text>
</comment>
<dbReference type="SUPFAM" id="SSF52172">
    <property type="entry name" value="CheY-like"/>
    <property type="match status" value="1"/>
</dbReference>
<dbReference type="Proteomes" id="UP000626697">
    <property type="component" value="Unassembled WGS sequence"/>
</dbReference>
<keyword evidence="5" id="KW-0805">Transcription regulation</keyword>
<dbReference type="SMART" id="SM00448">
    <property type="entry name" value="REC"/>
    <property type="match status" value="1"/>
</dbReference>
<feature type="domain" description="Response regulatory" evidence="10">
    <location>
        <begin position="8"/>
        <end position="125"/>
    </location>
</feature>
<gene>
    <name evidence="11" type="ORF">HNP81_001687</name>
</gene>
<evidence type="ECO:0000259" key="10">
    <source>
        <dbReference type="PROSITE" id="PS50110"/>
    </source>
</evidence>
<evidence type="ECO:0000256" key="8">
    <source>
        <dbReference type="PROSITE-ProRule" id="PRU00169"/>
    </source>
</evidence>
<evidence type="ECO:0000256" key="7">
    <source>
        <dbReference type="ARBA" id="ARBA00023163"/>
    </source>
</evidence>
<dbReference type="RefSeq" id="WP_182502261.1">
    <property type="nucleotide sequence ID" value="NZ_JACJHX010000004.1"/>
</dbReference>
<dbReference type="PROSITE" id="PS01124">
    <property type="entry name" value="HTH_ARAC_FAMILY_2"/>
    <property type="match status" value="1"/>
</dbReference>
<dbReference type="SUPFAM" id="SSF46689">
    <property type="entry name" value="Homeodomain-like"/>
    <property type="match status" value="2"/>
</dbReference>
<keyword evidence="4" id="KW-0902">Two-component regulatory system</keyword>
<protein>
    <submittedName>
        <fullName evidence="11">Two-component system response regulator YesN</fullName>
    </submittedName>
</protein>
<keyword evidence="3 8" id="KW-0597">Phosphoprotein</keyword>
<dbReference type="Gene3D" id="3.40.50.2300">
    <property type="match status" value="1"/>
</dbReference>
<sequence>MTTKELSKIVIVDDEILIRQGIKHYLNWEQEGFQIVGEASNGKEALEIIERTHPEIVITDIVMPIMDGEELTRIVKSKYPNIEIIILSSFGEFDYVRSTFQSGVVDYILKPKLDANTLLEVLNKAVSRIPTSETNETKQQEQTAINHVIEKLISGFEVDYDAKQLSRVFPYDSFYLLGVAFSQNTPRGDLIQIQDSITQQYQSYLAQAAYHTITFEKNEIVLIMNINKDKSQKVIDFAERVAGIHTNLGFVLSEQFSDLSQIGQIYNEKVSKWIQYRFYFPNIPLLREQDLQREIPNIEAFKMEWFTNEWKHSRFQEACSYLQEYVSEFSKCYTMDVFEFKSFFENIIFRITVILNNMEYDVADIGSSKYEYLRSINEANSSGETVEQLNKFIEQVNKCLYSEKNQPSNLKMKKLLQYIEDHYADPLSLTDVAEHFHFNPSYLSNYFSTNNKEGFVEYLNKVRIEKASQLLLKDSASISEISGIVGYSDHSYFCKVFKKINGMSPSKFRRKHTKG</sequence>
<dbReference type="InterPro" id="IPR011006">
    <property type="entry name" value="CheY-like_superfamily"/>
</dbReference>
<dbReference type="PANTHER" id="PTHR42713">
    <property type="entry name" value="HISTIDINE KINASE-RELATED"/>
    <property type="match status" value="1"/>
</dbReference>
<dbReference type="Pfam" id="PF00072">
    <property type="entry name" value="Response_reg"/>
    <property type="match status" value="1"/>
</dbReference>
<accession>A0ABR6CMZ0</accession>
<evidence type="ECO:0000256" key="4">
    <source>
        <dbReference type="ARBA" id="ARBA00023012"/>
    </source>
</evidence>
<dbReference type="InterPro" id="IPR009057">
    <property type="entry name" value="Homeodomain-like_sf"/>
</dbReference>
<dbReference type="CDD" id="cd17536">
    <property type="entry name" value="REC_YesN-like"/>
    <property type="match status" value="1"/>
</dbReference>
<keyword evidence="6" id="KW-0238">DNA-binding</keyword>
<proteinExistence type="predicted"/>
<comment type="subcellular location">
    <subcellularLocation>
        <location evidence="1">Cytoplasm</location>
    </subcellularLocation>
</comment>
<evidence type="ECO:0000256" key="5">
    <source>
        <dbReference type="ARBA" id="ARBA00023015"/>
    </source>
</evidence>
<dbReference type="InterPro" id="IPR018060">
    <property type="entry name" value="HTH_AraC"/>
</dbReference>
<reference evidence="11 12" key="1">
    <citation type="submission" date="2020-08" db="EMBL/GenBank/DDBJ databases">
        <title>Genomic Encyclopedia of Type Strains, Phase IV (KMG-IV): sequencing the most valuable type-strain genomes for metagenomic binning, comparative biology and taxonomic classification.</title>
        <authorList>
            <person name="Goeker M."/>
        </authorList>
    </citation>
    <scope>NUCLEOTIDE SEQUENCE [LARGE SCALE GENOMIC DNA]</scope>
    <source>
        <strain evidence="11 12">DSM 105481</strain>
    </source>
</reference>
<evidence type="ECO:0000259" key="9">
    <source>
        <dbReference type="PROSITE" id="PS01124"/>
    </source>
</evidence>
<name>A0ABR6CMZ0_9BACI</name>
<feature type="domain" description="HTH araC/xylS-type" evidence="9">
    <location>
        <begin position="413"/>
        <end position="511"/>
    </location>
</feature>
<dbReference type="PRINTS" id="PR00032">
    <property type="entry name" value="HTHARAC"/>
</dbReference>
<dbReference type="SMART" id="SM00342">
    <property type="entry name" value="HTH_ARAC"/>
    <property type="match status" value="1"/>
</dbReference>
<keyword evidence="7" id="KW-0804">Transcription</keyword>
<dbReference type="EMBL" id="JACJHX010000004">
    <property type="protein sequence ID" value="MBA9026402.1"/>
    <property type="molecule type" value="Genomic_DNA"/>
</dbReference>
<evidence type="ECO:0000313" key="12">
    <source>
        <dbReference type="Proteomes" id="UP000626697"/>
    </source>
</evidence>
<keyword evidence="12" id="KW-1185">Reference proteome</keyword>
<evidence type="ECO:0000256" key="2">
    <source>
        <dbReference type="ARBA" id="ARBA00022490"/>
    </source>
</evidence>
<dbReference type="InterPro" id="IPR051552">
    <property type="entry name" value="HptR"/>
</dbReference>
<dbReference type="InterPro" id="IPR020449">
    <property type="entry name" value="Tscrpt_reg_AraC-type_HTH"/>
</dbReference>
<keyword evidence="2" id="KW-0963">Cytoplasm</keyword>
<organism evidence="11 12">
    <name type="scientific">Peribacillus huizhouensis</name>
    <dbReference type="NCBI Taxonomy" id="1501239"/>
    <lineage>
        <taxon>Bacteria</taxon>
        <taxon>Bacillati</taxon>
        <taxon>Bacillota</taxon>
        <taxon>Bacilli</taxon>
        <taxon>Bacillales</taxon>
        <taxon>Bacillaceae</taxon>
        <taxon>Peribacillus</taxon>
    </lineage>
</organism>
<feature type="modified residue" description="4-aspartylphosphate" evidence="8">
    <location>
        <position position="60"/>
    </location>
</feature>
<evidence type="ECO:0000256" key="1">
    <source>
        <dbReference type="ARBA" id="ARBA00004496"/>
    </source>
</evidence>
<evidence type="ECO:0000256" key="6">
    <source>
        <dbReference type="ARBA" id="ARBA00023125"/>
    </source>
</evidence>
<dbReference type="Gene3D" id="1.10.10.60">
    <property type="entry name" value="Homeodomain-like"/>
    <property type="match status" value="2"/>
</dbReference>
<dbReference type="PANTHER" id="PTHR42713:SF3">
    <property type="entry name" value="TRANSCRIPTIONAL REGULATORY PROTEIN HPTR"/>
    <property type="match status" value="1"/>
</dbReference>